<accession>A0ABS5S1A7</accession>
<proteinExistence type="predicted"/>
<keyword evidence="3" id="KW-1185">Reference proteome</keyword>
<dbReference type="Proteomes" id="UP001297092">
    <property type="component" value="Unassembled WGS sequence"/>
</dbReference>
<feature type="domain" description="DUF6268" evidence="1">
    <location>
        <begin position="39"/>
        <end position="188"/>
    </location>
</feature>
<comment type="caution">
    <text evidence="2">The sequence shown here is derived from an EMBL/GenBank/DDBJ whole genome shotgun (WGS) entry which is preliminary data.</text>
</comment>
<gene>
    <name evidence="2" type="ORF">KIV10_02270</name>
</gene>
<organism evidence="2 3">
    <name type="scientific">Aequorivita echinoideorum</name>
    <dbReference type="NCBI Taxonomy" id="1549647"/>
    <lineage>
        <taxon>Bacteria</taxon>
        <taxon>Pseudomonadati</taxon>
        <taxon>Bacteroidota</taxon>
        <taxon>Flavobacteriia</taxon>
        <taxon>Flavobacteriales</taxon>
        <taxon>Flavobacteriaceae</taxon>
        <taxon>Aequorivita</taxon>
    </lineage>
</organism>
<reference evidence="2 3" key="1">
    <citation type="submission" date="2021-05" db="EMBL/GenBank/DDBJ databases">
        <title>Aequorivita echinoideorum JCM 30378 genome.</title>
        <authorList>
            <person name="Zhang H."/>
            <person name="Li C."/>
        </authorList>
    </citation>
    <scope>NUCLEOTIDE SEQUENCE [LARGE SCALE GENOMIC DNA]</scope>
    <source>
        <strain evidence="2 3">JCM30378</strain>
    </source>
</reference>
<dbReference type="InterPro" id="IPR046235">
    <property type="entry name" value="DUF6268"/>
</dbReference>
<protein>
    <recommendedName>
        <fullName evidence="1">DUF6268 domain-containing protein</fullName>
    </recommendedName>
</protein>
<evidence type="ECO:0000313" key="2">
    <source>
        <dbReference type="EMBL" id="MBT0606998.1"/>
    </source>
</evidence>
<dbReference type="EMBL" id="JAHCTB010000001">
    <property type="protein sequence ID" value="MBT0606998.1"/>
    <property type="molecule type" value="Genomic_DNA"/>
</dbReference>
<name>A0ABS5S1A7_9FLAO</name>
<evidence type="ECO:0000259" key="1">
    <source>
        <dbReference type="Pfam" id="PF19783"/>
    </source>
</evidence>
<evidence type="ECO:0000313" key="3">
    <source>
        <dbReference type="Proteomes" id="UP001297092"/>
    </source>
</evidence>
<sequence>MKKYCYLFLIIPMMAHSQNYVDLLKIGYGQTFNNNFEDANSSTYVKSFDVGLTLPIVLNKSHALITGADFSRNNLQLFPETNFKSLYSTNVKLGLASTWTEKWSTTVVLLPKIASDYHIITSKDFYVGGFALLKLKKKENLIYRFGAYGSQEAFGFFTTPIIGWYYLSPNKKFEMDMSLPISADVNYTFGTTTLGLDYYGIGRSFRLHYENSTSLYADLSSLEFAAYAQFNTFEKSVLLRAKVGYSSNDYEVYRSDEKIDLGVSAFSFGDDRTQLNPSISGGFFFRMEAIYRFQIEAKNDTEIPTSK</sequence>
<dbReference type="Pfam" id="PF19783">
    <property type="entry name" value="DUF6268"/>
    <property type="match status" value="1"/>
</dbReference>